<evidence type="ECO:0000313" key="2">
    <source>
        <dbReference type="Proteomes" id="UP001235939"/>
    </source>
</evidence>
<dbReference type="EMBL" id="CP092867">
    <property type="protein sequence ID" value="UYV67865.1"/>
    <property type="molecule type" value="Genomic_DNA"/>
</dbReference>
<accession>A0ABY6KJU1</accession>
<reference evidence="1 2" key="1">
    <citation type="submission" date="2022-01" db="EMBL/GenBank/DDBJ databases">
        <title>A chromosomal length assembly of Cordylochernes scorpioides.</title>
        <authorList>
            <person name="Zeh D."/>
            <person name="Zeh J."/>
        </authorList>
    </citation>
    <scope>NUCLEOTIDE SEQUENCE [LARGE SCALE GENOMIC DNA]</scope>
    <source>
        <strain evidence="1">IN4F17</strain>
        <tissue evidence="1">Whole Body</tissue>
    </source>
</reference>
<dbReference type="Proteomes" id="UP001235939">
    <property type="component" value="Chromosome 05"/>
</dbReference>
<sequence length="85" mass="9732">MDLRYGYCQIGVDEKEYNLSSVSYEHGARFHQDISSMEKLYQGAAYSRVDKTIASRSFIEDLREFIFDLVRIGHTAPLAARALPL</sequence>
<evidence type="ECO:0000313" key="1">
    <source>
        <dbReference type="EMBL" id="UYV67865.1"/>
    </source>
</evidence>
<organism evidence="1 2">
    <name type="scientific">Cordylochernes scorpioides</name>
    <dbReference type="NCBI Taxonomy" id="51811"/>
    <lineage>
        <taxon>Eukaryota</taxon>
        <taxon>Metazoa</taxon>
        <taxon>Ecdysozoa</taxon>
        <taxon>Arthropoda</taxon>
        <taxon>Chelicerata</taxon>
        <taxon>Arachnida</taxon>
        <taxon>Pseudoscorpiones</taxon>
        <taxon>Cheliferoidea</taxon>
        <taxon>Chernetidae</taxon>
        <taxon>Cordylochernes</taxon>
    </lineage>
</organism>
<proteinExistence type="predicted"/>
<gene>
    <name evidence="1" type="ORF">LAZ67_5002300</name>
</gene>
<protein>
    <submittedName>
        <fullName evidence="1">Uncharacterized protein</fullName>
    </submittedName>
</protein>
<keyword evidence="2" id="KW-1185">Reference proteome</keyword>
<name>A0ABY6KJU1_9ARAC</name>